<dbReference type="Pfam" id="PF00465">
    <property type="entry name" value="Fe-ADH"/>
    <property type="match status" value="1"/>
</dbReference>
<gene>
    <name evidence="4" type="ORF">HF295_05665</name>
</gene>
<dbReference type="Pfam" id="PF25137">
    <property type="entry name" value="ADH_Fe_C"/>
    <property type="match status" value="1"/>
</dbReference>
<dbReference type="GO" id="GO:1990362">
    <property type="term" value="F:butanol dehydrogenase (NAD+) activity"/>
    <property type="evidence" value="ECO:0007669"/>
    <property type="project" value="InterPro"/>
</dbReference>
<dbReference type="Proteomes" id="UP000512167">
    <property type="component" value="Chromosome"/>
</dbReference>
<keyword evidence="5" id="KW-1185">Reference proteome</keyword>
<dbReference type="PANTHER" id="PTHR43633:SF1">
    <property type="entry name" value="ALCOHOL DEHYDROGENASE YQHD"/>
    <property type="match status" value="1"/>
</dbReference>
<dbReference type="Gene3D" id="3.40.50.1970">
    <property type="match status" value="1"/>
</dbReference>
<dbReference type="GO" id="GO:0008106">
    <property type="term" value="F:alcohol dehydrogenase (NADP+) activity"/>
    <property type="evidence" value="ECO:0007669"/>
    <property type="project" value="TreeGrafter"/>
</dbReference>
<dbReference type="FunFam" id="3.40.50.1970:FF:000003">
    <property type="entry name" value="Alcohol dehydrogenase, iron-containing"/>
    <property type="match status" value="1"/>
</dbReference>
<evidence type="ECO:0000256" key="1">
    <source>
        <dbReference type="ARBA" id="ARBA00023002"/>
    </source>
</evidence>
<dbReference type="SUPFAM" id="SSF56796">
    <property type="entry name" value="Dehydroquinate synthase-like"/>
    <property type="match status" value="1"/>
</dbReference>
<dbReference type="GO" id="GO:0046872">
    <property type="term" value="F:metal ion binding"/>
    <property type="evidence" value="ECO:0007669"/>
    <property type="project" value="InterPro"/>
</dbReference>
<dbReference type="PROSITE" id="PS00060">
    <property type="entry name" value="ADH_IRON_2"/>
    <property type="match status" value="1"/>
</dbReference>
<dbReference type="GO" id="GO:1990002">
    <property type="term" value="F:methylglyoxal reductase (NADPH) (acetol producing) activity"/>
    <property type="evidence" value="ECO:0007669"/>
    <property type="project" value="TreeGrafter"/>
</dbReference>
<dbReference type="EMBL" id="CP051151">
    <property type="protein sequence ID" value="QLY40373.1"/>
    <property type="molecule type" value="Genomic_DNA"/>
</dbReference>
<organism evidence="4 5">
    <name type="scientific">Hujiaoplasma nucleasis</name>
    <dbReference type="NCBI Taxonomy" id="2725268"/>
    <lineage>
        <taxon>Bacteria</taxon>
        <taxon>Bacillati</taxon>
        <taxon>Mycoplasmatota</taxon>
        <taxon>Mollicutes</taxon>
        <taxon>Candidatus Izemoplasmatales</taxon>
        <taxon>Hujiaoplasmataceae</taxon>
        <taxon>Hujiaoplasma</taxon>
    </lineage>
</organism>
<evidence type="ECO:0000313" key="4">
    <source>
        <dbReference type="EMBL" id="QLY40373.1"/>
    </source>
</evidence>
<dbReference type="AlphaFoldDB" id="A0A7L6N2H8"/>
<protein>
    <submittedName>
        <fullName evidence="4">Iron-containing alcohol dehydrogenase</fullName>
    </submittedName>
</protein>
<dbReference type="Gene3D" id="1.20.1090.10">
    <property type="entry name" value="Dehydroquinate synthase-like - alpha domain"/>
    <property type="match status" value="1"/>
</dbReference>
<keyword evidence="1" id="KW-0560">Oxidoreductase</keyword>
<dbReference type="GO" id="GO:0005829">
    <property type="term" value="C:cytosol"/>
    <property type="evidence" value="ECO:0007669"/>
    <property type="project" value="TreeGrafter"/>
</dbReference>
<dbReference type="RefSeq" id="WP_312031206.1">
    <property type="nucleotide sequence ID" value="NZ_CP051151.1"/>
</dbReference>
<dbReference type="InterPro" id="IPR044731">
    <property type="entry name" value="BDH-like"/>
</dbReference>
<dbReference type="InterPro" id="IPR056798">
    <property type="entry name" value="ADH_Fe_C"/>
</dbReference>
<dbReference type="KEGG" id="tbk:HF295_05665"/>
<evidence type="ECO:0000259" key="2">
    <source>
        <dbReference type="Pfam" id="PF00465"/>
    </source>
</evidence>
<evidence type="ECO:0000259" key="3">
    <source>
        <dbReference type="Pfam" id="PF25137"/>
    </source>
</evidence>
<name>A0A7L6N2H8_9MOLU</name>
<dbReference type="InterPro" id="IPR001670">
    <property type="entry name" value="ADH_Fe/GldA"/>
</dbReference>
<evidence type="ECO:0000313" key="5">
    <source>
        <dbReference type="Proteomes" id="UP000512167"/>
    </source>
</evidence>
<feature type="domain" description="Fe-containing alcohol dehydrogenase-like C-terminal" evidence="3">
    <location>
        <begin position="191"/>
        <end position="386"/>
    </location>
</feature>
<dbReference type="PANTHER" id="PTHR43633">
    <property type="entry name" value="ALCOHOL DEHYDROGENASE YQHD"/>
    <property type="match status" value="1"/>
</dbReference>
<feature type="domain" description="Alcohol dehydrogenase iron-type/glycerol dehydrogenase GldA" evidence="2">
    <location>
        <begin position="9"/>
        <end position="178"/>
    </location>
</feature>
<reference evidence="4 5" key="1">
    <citation type="submission" date="2020-04" db="EMBL/GenBank/DDBJ databases">
        <authorList>
            <person name="Zheng R.K."/>
            <person name="Sun C.M."/>
        </authorList>
    </citation>
    <scope>NUCLEOTIDE SEQUENCE [LARGE SCALE GENOMIC DNA]</scope>
    <source>
        <strain evidence="5">zrk29</strain>
    </source>
</reference>
<accession>A0A7L6N2H8</accession>
<proteinExistence type="predicted"/>
<dbReference type="InterPro" id="IPR018211">
    <property type="entry name" value="ADH_Fe_CS"/>
</dbReference>
<sequence length="392" mass="43494">MNNFIFHSPTKFVFGKNTEFQVGALLKSYKAKKVLIHYGTGSIKRSGLFDRVVQSIQKENIDFVELGGVVPNPRDTLVYEGIELCKKEKVDFVLAVGGGSAIDSAKAIAAGSKYDGDFWDFYDGKATIEDALGIGVVLTIPAAGSEGSASSVITKTDGMLKRGHYSPFYRAQFSIINPELTYTLPSYQTSAGAVDMMGHIFERYFTKSENTLFVDRLAEGTLVSIIEAAKVLMDDPTNYEARSVICWAGTIAHNGFFGVGRNEDWASHRLEHELSALYDVTHGAGLAVIYPAYMKYTIDVDVQRYKRFAMKVFGVESINKTDKEVALEGISKLEEFYQSIGMPTRFEGINAKKEDIDFLVEKLEENVGQEFGHYQVLNLEDAKNIYLLACAK</sequence>
<dbReference type="CDD" id="cd08187">
    <property type="entry name" value="BDH"/>
    <property type="match status" value="1"/>
</dbReference>